<protein>
    <submittedName>
        <fullName evidence="9">Pth11-type gpcr protein</fullName>
    </submittedName>
</protein>
<feature type="transmembrane region" description="Helical" evidence="7">
    <location>
        <begin position="208"/>
        <end position="228"/>
    </location>
</feature>
<keyword evidence="2 7" id="KW-0812">Transmembrane</keyword>
<name>A0A8H7MAR5_9PEZI</name>
<accession>A0A8H7MAR5</accession>
<feature type="region of interest" description="Disordered" evidence="6">
    <location>
        <begin position="265"/>
        <end position="290"/>
    </location>
</feature>
<evidence type="ECO:0000256" key="3">
    <source>
        <dbReference type="ARBA" id="ARBA00022989"/>
    </source>
</evidence>
<comment type="caution">
    <text evidence="9">The sequence shown here is derived from an EMBL/GenBank/DDBJ whole genome shotgun (WGS) entry which is preliminary data.</text>
</comment>
<feature type="transmembrane region" description="Helical" evidence="7">
    <location>
        <begin position="125"/>
        <end position="146"/>
    </location>
</feature>
<sequence length="316" mass="36175">MDDPTLLILWLLSWLAVAIMVTRLVLRKVRGQYFGLGDYLTMGAILCALVRLPLIHVVITWGTNNMSPKLRENTQWTAEKIYRREIGSKFAVANRVFYNSYLWLQKLVLLDITRQLIKGLHWEYIVLRSFYVVFAGTYIAVQVVTFSECNPFHLYWQVLPYPGTCSQAQTQLLTLGVLNIITDIMLMALPVPIFFYYWKRPLLQRLHIASLFCMGFFIVIITAIRLPQNHNQAVSQVNRTTWASIELFVAALAVNAPVLYTLRRKNQRGQPPPPATVIELSDGPASDSPMVQENAAHFHQTRVDTAMVPDTPKLKR</sequence>
<keyword evidence="4 7" id="KW-0472">Membrane</keyword>
<dbReference type="PANTHER" id="PTHR33048">
    <property type="entry name" value="PTH11-LIKE INTEGRAL MEMBRANE PROTEIN (AFU_ORTHOLOGUE AFUA_5G11245)"/>
    <property type="match status" value="1"/>
</dbReference>
<dbReference type="GO" id="GO:0016020">
    <property type="term" value="C:membrane"/>
    <property type="evidence" value="ECO:0007669"/>
    <property type="project" value="UniProtKB-SubCell"/>
</dbReference>
<dbReference type="InterPro" id="IPR049326">
    <property type="entry name" value="Rhodopsin_dom_fungi"/>
</dbReference>
<gene>
    <name evidence="9" type="ORF">BFW01_g10429</name>
</gene>
<evidence type="ECO:0000256" key="4">
    <source>
        <dbReference type="ARBA" id="ARBA00023136"/>
    </source>
</evidence>
<dbReference type="EMBL" id="MDYX01000024">
    <property type="protein sequence ID" value="KAF9629226.1"/>
    <property type="molecule type" value="Genomic_DNA"/>
</dbReference>
<proteinExistence type="inferred from homology"/>
<evidence type="ECO:0000313" key="9">
    <source>
        <dbReference type="EMBL" id="KAF9629226.1"/>
    </source>
</evidence>
<dbReference type="AlphaFoldDB" id="A0A8H7MAR5"/>
<comment type="similarity">
    <text evidence="5">Belongs to the SAT4 family.</text>
</comment>
<feature type="transmembrane region" description="Helical" evidence="7">
    <location>
        <begin position="6"/>
        <end position="26"/>
    </location>
</feature>
<comment type="subcellular location">
    <subcellularLocation>
        <location evidence="1">Membrane</location>
        <topology evidence="1">Multi-pass membrane protein</topology>
    </subcellularLocation>
</comment>
<feature type="transmembrane region" description="Helical" evidence="7">
    <location>
        <begin position="172"/>
        <end position="196"/>
    </location>
</feature>
<dbReference type="Pfam" id="PF20684">
    <property type="entry name" value="Fung_rhodopsin"/>
    <property type="match status" value="1"/>
</dbReference>
<organism evidence="9 10">
    <name type="scientific">Lasiodiplodia theobromae</name>
    <dbReference type="NCBI Taxonomy" id="45133"/>
    <lineage>
        <taxon>Eukaryota</taxon>
        <taxon>Fungi</taxon>
        <taxon>Dikarya</taxon>
        <taxon>Ascomycota</taxon>
        <taxon>Pezizomycotina</taxon>
        <taxon>Dothideomycetes</taxon>
        <taxon>Dothideomycetes incertae sedis</taxon>
        <taxon>Botryosphaeriales</taxon>
        <taxon>Botryosphaeriaceae</taxon>
        <taxon>Lasiodiplodia</taxon>
    </lineage>
</organism>
<dbReference type="Proteomes" id="UP000627934">
    <property type="component" value="Unassembled WGS sequence"/>
</dbReference>
<evidence type="ECO:0000256" key="1">
    <source>
        <dbReference type="ARBA" id="ARBA00004141"/>
    </source>
</evidence>
<evidence type="ECO:0000256" key="5">
    <source>
        <dbReference type="ARBA" id="ARBA00038359"/>
    </source>
</evidence>
<reference evidence="9" key="1">
    <citation type="submission" date="2016-08" db="EMBL/GenBank/DDBJ databases">
        <authorList>
            <person name="Yan J."/>
        </authorList>
    </citation>
    <scope>NUCLEOTIDE SEQUENCE</scope>
    <source>
        <strain evidence="9">CSS-01s</strain>
    </source>
</reference>
<keyword evidence="3 7" id="KW-1133">Transmembrane helix</keyword>
<feature type="transmembrane region" description="Helical" evidence="7">
    <location>
        <begin position="38"/>
        <end position="61"/>
    </location>
</feature>
<feature type="transmembrane region" description="Helical" evidence="7">
    <location>
        <begin position="240"/>
        <end position="262"/>
    </location>
</feature>
<evidence type="ECO:0000256" key="7">
    <source>
        <dbReference type="SAM" id="Phobius"/>
    </source>
</evidence>
<evidence type="ECO:0000313" key="10">
    <source>
        <dbReference type="Proteomes" id="UP000627934"/>
    </source>
</evidence>
<evidence type="ECO:0000256" key="6">
    <source>
        <dbReference type="SAM" id="MobiDB-lite"/>
    </source>
</evidence>
<reference evidence="9" key="2">
    <citation type="journal article" date="2018" name="DNA Res.">
        <title>Comparative genome and transcriptome analyses reveal adaptations to opportunistic infections in woody plant degrading pathogens of Botryosphaeriaceae.</title>
        <authorList>
            <person name="Yan J.Y."/>
            <person name="Zhao W.S."/>
            <person name="Chen Z."/>
            <person name="Xing Q.K."/>
            <person name="Zhang W."/>
            <person name="Chethana K.W.T."/>
            <person name="Xue M.F."/>
            <person name="Xu J.P."/>
            <person name="Phillips A.J.L."/>
            <person name="Wang Y."/>
            <person name="Liu J.H."/>
            <person name="Liu M."/>
            <person name="Zhou Y."/>
            <person name="Jayawardena R.S."/>
            <person name="Manawasinghe I.S."/>
            <person name="Huang J.B."/>
            <person name="Qiao G.H."/>
            <person name="Fu C.Y."/>
            <person name="Guo F.F."/>
            <person name="Dissanayake A.J."/>
            <person name="Peng Y.L."/>
            <person name="Hyde K.D."/>
            <person name="Li X.H."/>
        </authorList>
    </citation>
    <scope>NUCLEOTIDE SEQUENCE</scope>
    <source>
        <strain evidence="9">CSS-01s</strain>
    </source>
</reference>
<dbReference type="InterPro" id="IPR052337">
    <property type="entry name" value="SAT4-like"/>
</dbReference>
<dbReference type="PANTHER" id="PTHR33048:SF166">
    <property type="entry name" value="PTH11-LIKE INTEGRAL MEMBRANE PROTEIN"/>
    <property type="match status" value="1"/>
</dbReference>
<evidence type="ECO:0000259" key="8">
    <source>
        <dbReference type="Pfam" id="PF20684"/>
    </source>
</evidence>
<evidence type="ECO:0000256" key="2">
    <source>
        <dbReference type="ARBA" id="ARBA00022692"/>
    </source>
</evidence>
<feature type="domain" description="Rhodopsin" evidence="8">
    <location>
        <begin position="23"/>
        <end position="263"/>
    </location>
</feature>